<dbReference type="Proteomes" id="UP000501900">
    <property type="component" value="Genome"/>
</dbReference>
<feature type="compositionally biased region" description="Polar residues" evidence="1">
    <location>
        <begin position="1"/>
        <end position="13"/>
    </location>
</feature>
<keyword evidence="3" id="KW-1185">Reference proteome</keyword>
<dbReference type="EMBL" id="MT162467">
    <property type="protein sequence ID" value="QIN96929.1"/>
    <property type="molecule type" value="Genomic_DNA"/>
</dbReference>
<evidence type="ECO:0000313" key="2">
    <source>
        <dbReference type="EMBL" id="QIN96929.1"/>
    </source>
</evidence>
<protein>
    <recommendedName>
        <fullName evidence="4">Tail fiber protein</fullName>
    </recommendedName>
</protein>
<sequence length="339" mass="37095">MSTLKTKNIQHPSASGPAIALNPNGTFTADIEDLSAESLHGGTFSLRNKLINGSFDIWQRGTNFSGNLYTADRWKTWESGDAVATTRVFGPQGTTYGISFDRACTFQQPIELPLVGKAGEFYNGSTWVLSWYSTSSNVSDFIVEASFRDYPYDGTNTVMNTVGSISVAETVGSWTRFKVEVTIDQDPVGTSECLCVFINPQTALSLSGVQFEKGGLTALEVRPVGFELSLCQRYFELIGGARYAQIAVGKQRTTSQSYFSLTFKATKRVPPVVAWTANIITSDRYQFDQAVDALGDMEVTIDGLHARFTHTAVGAEHRPIFILSSEASPYGHMSFDAEL</sequence>
<name>A0A6G8R691_9CAUD</name>
<dbReference type="KEGG" id="vg:77946806"/>
<dbReference type="GeneID" id="77946806"/>
<accession>A0A6G8R691</accession>
<proteinExistence type="predicted"/>
<evidence type="ECO:0000313" key="3">
    <source>
        <dbReference type="Proteomes" id="UP000501900"/>
    </source>
</evidence>
<evidence type="ECO:0000256" key="1">
    <source>
        <dbReference type="SAM" id="MobiDB-lite"/>
    </source>
</evidence>
<dbReference type="RefSeq" id="YP_010670596.1">
    <property type="nucleotide sequence ID" value="NC_070965.1"/>
</dbReference>
<reference evidence="2 3" key="1">
    <citation type="submission" date="2020-03" db="EMBL/GenBank/DDBJ databases">
        <title>The Isolation and Genome Sequence of a Novel Cyanophage S-H34 from the Huanghai Sea, China.</title>
        <authorList>
            <person name="Jiang T."/>
        </authorList>
    </citation>
    <scope>NUCLEOTIDE SEQUENCE [LARGE SCALE GENOMIC DNA]</scope>
</reference>
<organism evidence="2 3">
    <name type="scientific">Synechococcus phage S-H34</name>
    <dbReference type="NCBI Taxonomy" id="2718942"/>
    <lineage>
        <taxon>Viruses</taxon>
        <taxon>Duplodnaviria</taxon>
        <taxon>Heunggongvirae</taxon>
        <taxon>Uroviricota</taxon>
        <taxon>Caudoviricetes</taxon>
        <taxon>Pantevenvirales</taxon>
        <taxon>Kyanoviridae</taxon>
        <taxon>Makaravirus</taxon>
        <taxon>Makaravirus thirtyfour</taxon>
    </lineage>
</organism>
<feature type="region of interest" description="Disordered" evidence="1">
    <location>
        <begin position="1"/>
        <end position="21"/>
    </location>
</feature>
<evidence type="ECO:0008006" key="4">
    <source>
        <dbReference type="Google" id="ProtNLM"/>
    </source>
</evidence>